<feature type="transmembrane region" description="Helical" evidence="8">
    <location>
        <begin position="7"/>
        <end position="37"/>
    </location>
</feature>
<organism evidence="9 10">
    <name type="scientific">Pelomicrobium methylotrophicum</name>
    <dbReference type="NCBI Taxonomy" id="2602750"/>
    <lineage>
        <taxon>Bacteria</taxon>
        <taxon>Pseudomonadati</taxon>
        <taxon>Pseudomonadota</taxon>
        <taxon>Hydrogenophilia</taxon>
        <taxon>Hydrogenophilia incertae sedis</taxon>
        <taxon>Pelomicrobium</taxon>
    </lineage>
</organism>
<keyword evidence="5 8" id="KW-0812">Transmembrane</keyword>
<evidence type="ECO:0000256" key="6">
    <source>
        <dbReference type="ARBA" id="ARBA00022989"/>
    </source>
</evidence>
<keyword evidence="3" id="KW-0813">Transport</keyword>
<dbReference type="GO" id="GO:0005886">
    <property type="term" value="C:plasma membrane"/>
    <property type="evidence" value="ECO:0007669"/>
    <property type="project" value="UniProtKB-SubCell"/>
</dbReference>
<feature type="transmembrane region" description="Helical" evidence="8">
    <location>
        <begin position="170"/>
        <end position="188"/>
    </location>
</feature>
<keyword evidence="6 8" id="KW-1133">Transmembrane helix</keyword>
<feature type="transmembrane region" description="Helical" evidence="8">
    <location>
        <begin position="200"/>
        <end position="218"/>
    </location>
</feature>
<evidence type="ECO:0000256" key="3">
    <source>
        <dbReference type="ARBA" id="ARBA00022448"/>
    </source>
</evidence>
<dbReference type="RefSeq" id="WP_147798783.1">
    <property type="nucleotide sequence ID" value="NZ_VPFL01000003.1"/>
</dbReference>
<dbReference type="EMBL" id="VPFL01000003">
    <property type="protein sequence ID" value="TXF13141.1"/>
    <property type="molecule type" value="Genomic_DNA"/>
</dbReference>
<comment type="similarity">
    <text evidence="2 8">Belongs to the 4-toluene sulfonate uptake permease (TSUP) (TC 2.A.102) family.</text>
</comment>
<dbReference type="InterPro" id="IPR052017">
    <property type="entry name" value="TSUP"/>
</dbReference>
<comment type="subcellular location">
    <subcellularLocation>
        <location evidence="1 8">Cell membrane</location>
        <topology evidence="1 8">Multi-pass membrane protein</topology>
    </subcellularLocation>
</comment>
<gene>
    <name evidence="9" type="ORF">FR698_03490</name>
</gene>
<protein>
    <recommendedName>
        <fullName evidence="8">Probable membrane transporter protein</fullName>
    </recommendedName>
</protein>
<reference evidence="9 10" key="1">
    <citation type="submission" date="2019-08" db="EMBL/GenBank/DDBJ databases">
        <title>Pelomicrobium methylotrophicum gen. nov., sp. nov. a moderately thermophilic, facultatively anaerobic, lithoautotrophic and methylotrophic bacterium isolated from a terrestrial mud volcano.</title>
        <authorList>
            <person name="Slobodkina G.B."/>
            <person name="Merkel A.Y."/>
            <person name="Slobodkin A.I."/>
        </authorList>
    </citation>
    <scope>NUCLEOTIDE SEQUENCE [LARGE SCALE GENOMIC DNA]</scope>
    <source>
        <strain evidence="9 10">SM250</strain>
    </source>
</reference>
<evidence type="ECO:0000256" key="1">
    <source>
        <dbReference type="ARBA" id="ARBA00004651"/>
    </source>
</evidence>
<dbReference type="Proteomes" id="UP000321201">
    <property type="component" value="Unassembled WGS sequence"/>
</dbReference>
<feature type="transmembrane region" description="Helical" evidence="8">
    <location>
        <begin position="96"/>
        <end position="114"/>
    </location>
</feature>
<evidence type="ECO:0000256" key="7">
    <source>
        <dbReference type="ARBA" id="ARBA00023136"/>
    </source>
</evidence>
<evidence type="ECO:0000256" key="5">
    <source>
        <dbReference type="ARBA" id="ARBA00022692"/>
    </source>
</evidence>
<dbReference type="Pfam" id="PF01925">
    <property type="entry name" value="TauE"/>
    <property type="match status" value="1"/>
</dbReference>
<accession>A0A5C7EKN3</accession>
<evidence type="ECO:0000313" key="9">
    <source>
        <dbReference type="EMBL" id="TXF13141.1"/>
    </source>
</evidence>
<dbReference type="InParanoid" id="A0A5C7EKN3"/>
<feature type="transmembrane region" description="Helical" evidence="8">
    <location>
        <begin position="69"/>
        <end position="90"/>
    </location>
</feature>
<comment type="caution">
    <text evidence="9">The sequence shown here is derived from an EMBL/GenBank/DDBJ whole genome shotgun (WGS) entry which is preliminary data.</text>
</comment>
<evidence type="ECO:0000256" key="4">
    <source>
        <dbReference type="ARBA" id="ARBA00022475"/>
    </source>
</evidence>
<feature type="transmembrane region" description="Helical" evidence="8">
    <location>
        <begin position="126"/>
        <end position="150"/>
    </location>
</feature>
<keyword evidence="7 8" id="KW-0472">Membrane</keyword>
<dbReference type="PANTHER" id="PTHR30269">
    <property type="entry name" value="TRANSMEMBRANE PROTEIN YFCA"/>
    <property type="match status" value="1"/>
</dbReference>
<dbReference type="PANTHER" id="PTHR30269:SF37">
    <property type="entry name" value="MEMBRANE TRANSPORTER PROTEIN"/>
    <property type="match status" value="1"/>
</dbReference>
<feature type="transmembrane region" description="Helical" evidence="8">
    <location>
        <begin position="43"/>
        <end position="62"/>
    </location>
</feature>
<evidence type="ECO:0000313" key="10">
    <source>
        <dbReference type="Proteomes" id="UP000321201"/>
    </source>
</evidence>
<evidence type="ECO:0000256" key="8">
    <source>
        <dbReference type="RuleBase" id="RU363041"/>
    </source>
</evidence>
<proteinExistence type="inferred from homology"/>
<dbReference type="InterPro" id="IPR002781">
    <property type="entry name" value="TM_pro_TauE-like"/>
</dbReference>
<dbReference type="OrthoDB" id="8717848at2"/>
<evidence type="ECO:0000256" key="2">
    <source>
        <dbReference type="ARBA" id="ARBA00009142"/>
    </source>
</evidence>
<name>A0A5C7EKN3_9PROT</name>
<keyword evidence="4 8" id="KW-1003">Cell membrane</keyword>
<sequence>MWFEYAVLFVGGFVGAVVIGSAGFAFALVATAVWLQVLPPTRVVPLVTLCAVLLNAVLVWRFRRQIKLSLLAPFLFGALLGVPLGVEALTRIDSKAIRALVGVVLIAYSVYLLTRARPPTLRLRPRWAWLADGLIGWVGGVMGGATSLNGVAPTLWSQVRGFSKLEQRGVLQPFFFITHLYTLAWLGGVGSLDRRLIDDLLLCLPGMLAGTLVGLRLFEYVGEAGFRRMVLMLFVVMGAMLLF</sequence>
<dbReference type="AlphaFoldDB" id="A0A5C7EKN3"/>
<keyword evidence="10" id="KW-1185">Reference proteome</keyword>